<comment type="caution">
    <text evidence="4">The sequence shown here is derived from an EMBL/GenBank/DDBJ whole genome shotgun (WGS) entry which is preliminary data.</text>
</comment>
<evidence type="ECO:0000256" key="1">
    <source>
        <dbReference type="SAM" id="MobiDB-lite"/>
    </source>
</evidence>
<proteinExistence type="predicted"/>
<dbReference type="RefSeq" id="XP_021874159.1">
    <property type="nucleotide sequence ID" value="XM_022012457.1"/>
</dbReference>
<keyword evidence="2" id="KW-0812">Transmembrane</keyword>
<gene>
    <name evidence="4" type="ORF">BD324DRAFT_3116</name>
</gene>
<dbReference type="OrthoDB" id="2435509at2759"/>
<feature type="transmembrane region" description="Helical" evidence="2">
    <location>
        <begin position="199"/>
        <end position="218"/>
    </location>
</feature>
<dbReference type="GeneID" id="33554265"/>
<keyword evidence="2" id="KW-0472">Membrane</keyword>
<dbReference type="PANTHER" id="PTHR42028:SF1">
    <property type="entry name" value="YALI0E30657P"/>
    <property type="match status" value="1"/>
</dbReference>
<feature type="region of interest" description="Disordered" evidence="1">
    <location>
        <begin position="1"/>
        <end position="35"/>
    </location>
</feature>
<sequence>MATPAQSRSQSGSAQASGSAAASGSGSARSNSTTATTSISIPATAAAGGVTVTQPPSTGEASYYKIASGEYITFGWNFTSLYVQPEHLTIIASCSANGNTYPVGPTASPSNTLAANATNVVWSPWEWEQIQGQVPFAEATYVLKMWDQRGPDVGIKGGYLSPYAGTEFALYRPGPYVSIADGWTCSTCNAGFERLSDPLGLAAMLTFASVIFSVWNVWRR</sequence>
<protein>
    <recommendedName>
        <fullName evidence="3">DUF7137 domain-containing protein</fullName>
    </recommendedName>
</protein>
<evidence type="ECO:0000259" key="3">
    <source>
        <dbReference type="Pfam" id="PF23585"/>
    </source>
</evidence>
<accession>A0A1Y1UQZ7</accession>
<keyword evidence="5" id="KW-1185">Reference proteome</keyword>
<evidence type="ECO:0000256" key="2">
    <source>
        <dbReference type="SAM" id="Phobius"/>
    </source>
</evidence>
<keyword evidence="2" id="KW-1133">Transmembrane helix</keyword>
<evidence type="ECO:0000313" key="4">
    <source>
        <dbReference type="EMBL" id="ORX40480.1"/>
    </source>
</evidence>
<dbReference type="InterPro" id="IPR055561">
    <property type="entry name" value="DUF7137"/>
</dbReference>
<evidence type="ECO:0000313" key="5">
    <source>
        <dbReference type="Proteomes" id="UP000193218"/>
    </source>
</evidence>
<dbReference type="Pfam" id="PF23585">
    <property type="entry name" value="DUF7137"/>
    <property type="match status" value="1"/>
</dbReference>
<dbReference type="PANTHER" id="PTHR42028">
    <property type="entry name" value="CHROMOSOME 1, WHOLE GENOME SHOTGUN SEQUENCE"/>
    <property type="match status" value="1"/>
</dbReference>
<reference evidence="4 5" key="1">
    <citation type="submission" date="2017-03" db="EMBL/GenBank/DDBJ databases">
        <title>Widespread Adenine N6-methylation of Active Genes in Fungi.</title>
        <authorList>
            <consortium name="DOE Joint Genome Institute"/>
            <person name="Mondo S.J."/>
            <person name="Dannebaum R.O."/>
            <person name="Kuo R.C."/>
            <person name="Louie K.B."/>
            <person name="Bewick A.J."/>
            <person name="Labutti K."/>
            <person name="Haridas S."/>
            <person name="Kuo A."/>
            <person name="Salamov A."/>
            <person name="Ahrendt S.R."/>
            <person name="Lau R."/>
            <person name="Bowen B.P."/>
            <person name="Lipzen A."/>
            <person name="Sullivan W."/>
            <person name="Andreopoulos W.B."/>
            <person name="Clum A."/>
            <person name="Lindquist E."/>
            <person name="Daum C."/>
            <person name="Northen T.R."/>
            <person name="Ramamoorthy G."/>
            <person name="Schmitz R.J."/>
            <person name="Gryganskyi A."/>
            <person name="Culley D."/>
            <person name="Magnuson J."/>
            <person name="James T.Y."/>
            <person name="O'Malley M.A."/>
            <person name="Stajich J.E."/>
            <person name="Spatafora J.W."/>
            <person name="Visel A."/>
            <person name="Grigoriev I.V."/>
        </authorList>
    </citation>
    <scope>NUCLEOTIDE SEQUENCE [LARGE SCALE GENOMIC DNA]</scope>
    <source>
        <strain evidence="4 5">NRRL Y-17943</strain>
    </source>
</reference>
<name>A0A1Y1UQZ7_9TREE</name>
<feature type="domain" description="DUF7137" evidence="3">
    <location>
        <begin position="44"/>
        <end position="187"/>
    </location>
</feature>
<dbReference type="STRING" id="4999.A0A1Y1UQZ7"/>
<dbReference type="AlphaFoldDB" id="A0A1Y1UQZ7"/>
<organism evidence="4 5">
    <name type="scientific">Kockovaella imperatae</name>
    <dbReference type="NCBI Taxonomy" id="4999"/>
    <lineage>
        <taxon>Eukaryota</taxon>
        <taxon>Fungi</taxon>
        <taxon>Dikarya</taxon>
        <taxon>Basidiomycota</taxon>
        <taxon>Agaricomycotina</taxon>
        <taxon>Tremellomycetes</taxon>
        <taxon>Tremellales</taxon>
        <taxon>Cuniculitremaceae</taxon>
        <taxon>Kockovaella</taxon>
    </lineage>
</organism>
<dbReference type="InParanoid" id="A0A1Y1UQZ7"/>
<dbReference type="EMBL" id="NBSH01000001">
    <property type="protein sequence ID" value="ORX40480.1"/>
    <property type="molecule type" value="Genomic_DNA"/>
</dbReference>
<dbReference type="Proteomes" id="UP000193218">
    <property type="component" value="Unassembled WGS sequence"/>
</dbReference>